<feature type="compositionally biased region" description="Polar residues" evidence="1">
    <location>
        <begin position="261"/>
        <end position="298"/>
    </location>
</feature>
<dbReference type="Pfam" id="PF22600">
    <property type="entry name" value="MTPAP-like_central"/>
    <property type="match status" value="1"/>
</dbReference>
<dbReference type="SMART" id="SM00355">
    <property type="entry name" value="ZnF_C2H2"/>
    <property type="match status" value="6"/>
</dbReference>
<comment type="caution">
    <text evidence="3">The sequence shown here is derived from an EMBL/GenBank/DDBJ whole genome shotgun (WGS) entry which is preliminary data.</text>
</comment>
<feature type="domain" description="C2H2-type" evidence="2">
    <location>
        <begin position="676"/>
        <end position="698"/>
    </location>
</feature>
<dbReference type="PROSITE" id="PS00028">
    <property type="entry name" value="ZINC_FINGER_C2H2_1"/>
    <property type="match status" value="3"/>
</dbReference>
<dbReference type="InterPro" id="IPR054708">
    <property type="entry name" value="MTPAP-like_central"/>
</dbReference>
<dbReference type="CDD" id="cd05402">
    <property type="entry name" value="NT_PAP_TUTase"/>
    <property type="match status" value="1"/>
</dbReference>
<feature type="region of interest" description="Disordered" evidence="1">
    <location>
        <begin position="491"/>
        <end position="510"/>
    </location>
</feature>
<dbReference type="Gene3D" id="3.30.460.10">
    <property type="entry name" value="Beta Polymerase, domain 2"/>
    <property type="match status" value="1"/>
</dbReference>
<evidence type="ECO:0000259" key="2">
    <source>
        <dbReference type="PROSITE" id="PS00028"/>
    </source>
</evidence>
<dbReference type="InterPro" id="IPR043519">
    <property type="entry name" value="NT_sf"/>
</dbReference>
<name>A0AA39C5T7_9HYME</name>
<protein>
    <recommendedName>
        <fullName evidence="2">C2H2-type domain-containing protein</fullName>
    </recommendedName>
</protein>
<dbReference type="GO" id="GO:0031123">
    <property type="term" value="P:RNA 3'-end processing"/>
    <property type="evidence" value="ECO:0007669"/>
    <property type="project" value="TreeGrafter"/>
</dbReference>
<dbReference type="PANTHER" id="PTHR12271:SF66">
    <property type="entry name" value="TERMINAL URIDYLYLTRANSFERASE TAILOR"/>
    <property type="match status" value="1"/>
</dbReference>
<reference evidence="3" key="2">
    <citation type="submission" date="2023-03" db="EMBL/GenBank/DDBJ databases">
        <authorList>
            <person name="Inwood S.N."/>
            <person name="Skelly J.G."/>
            <person name="Guhlin J."/>
            <person name="Harrop T.W.R."/>
            <person name="Goldson S.G."/>
            <person name="Dearden P.K."/>
        </authorList>
    </citation>
    <scope>NUCLEOTIDE SEQUENCE</scope>
    <source>
        <strain evidence="3">Irish</strain>
        <tissue evidence="3">Whole body</tissue>
    </source>
</reference>
<dbReference type="Gene3D" id="1.10.1410.10">
    <property type="match status" value="1"/>
</dbReference>
<dbReference type="PANTHER" id="PTHR12271">
    <property type="entry name" value="POLY A POLYMERASE CID PAP -RELATED"/>
    <property type="match status" value="1"/>
</dbReference>
<feature type="region of interest" description="Disordered" evidence="1">
    <location>
        <begin position="227"/>
        <end position="298"/>
    </location>
</feature>
<dbReference type="SUPFAM" id="SSF81631">
    <property type="entry name" value="PAP/OAS1 substrate-binding domain"/>
    <property type="match status" value="1"/>
</dbReference>
<proteinExistence type="predicted"/>
<keyword evidence="4" id="KW-1185">Reference proteome</keyword>
<evidence type="ECO:0000313" key="3">
    <source>
        <dbReference type="EMBL" id="KAK0158421.1"/>
    </source>
</evidence>
<gene>
    <name evidence="3" type="ORF">PV328_009424</name>
</gene>
<dbReference type="Proteomes" id="UP001168990">
    <property type="component" value="Unassembled WGS sequence"/>
</dbReference>
<accession>A0AA39C5T7</accession>
<feature type="domain" description="C2H2-type" evidence="2">
    <location>
        <begin position="329"/>
        <end position="349"/>
    </location>
</feature>
<evidence type="ECO:0000313" key="4">
    <source>
        <dbReference type="Proteomes" id="UP001168990"/>
    </source>
</evidence>
<evidence type="ECO:0000256" key="1">
    <source>
        <dbReference type="SAM" id="MobiDB-lite"/>
    </source>
</evidence>
<dbReference type="AlphaFoldDB" id="A0AA39C5T7"/>
<dbReference type="InterPro" id="IPR013087">
    <property type="entry name" value="Znf_C2H2_type"/>
</dbReference>
<sequence>MAGGLWYPRYADECKHFERDKILFCFICPNSFSKYKKGDIWDAHVRDPEHLLVLESFQKSFHEGRRSIICNICSKSCSKSNVIKHAITHKLSPWHKPENLYSQFFINFIAQFGDQYYCHLCEVKFSLWYFALKHIHDSKHQLNRTNKLNGDIGNILPIDASKYEILIKHSVFANNSVRVECMLCPCMICGPFKNTNEHINGYNHRHQEVKFLNELPEKKEGIIIKSKSRSKRRYYRRNGKKSVTDTKSTLKPTIEEKTNKPHSSQKNMPKNTASSETKNKTSQEFTNFTGTNSSPNNILSLPKVNTEHPMYQFMHITGIPEPDKTKRKCLDCGEIVTGYVELHVHSTKHIIEKRFPNKDSKIKKVQLDAPTAPKNTSYELKANDANENIEKIYLNGNNNVVKKAVTSSDINGLIEKFSTLQTSICNEKTIAPCSTIKEPVLSTIKSFGTSKLQFFENLSEKLAVKDVSTINDPMKSDGPFVVDKELLEPFADDIPSPRSDSSEKTRGNYSKTKSDMYYGTEYDYIYNIDDKQLENIKLGLILSFIPDKNHYTYYCMICRKSVKNSIENIYAHLSDILHNKYLKQMQQDHIRMKTFPNTMSDLKLAMQFMEEYSDVYIKCQACNKAVENDTDILQQHIDDDSHRKNCVIPIENSTEIFKSLKARMFRDWYNVQHYWCVVCGFQFPNELAFGKHLSKKHHEKNCQPYKMSNEILMFDFCTTCATLWFGFQCTFSYHSECKMHDYHSKDKFYCVSELPKKVLELLSKPEDSCNELIMQINCNLDNEKVKEEMLLDDLEKLAKEEFPRAKVYPFGSRISGLRSKNSDLDVFIDCNKMYYKGDSCPQKVKEYLQIIERSLNNQPDIWKIHKTITEKVRIPIIRIHHKPTDIECDISVKNGLSVENTKLIKNYITMFPLCRNLIIFMKKWITDCNLGGSDGINNYTIAWMIIYYLQCRNILPSVAELIRLNGKSKVIATWETGVIEHFNVQCPQENFIQLLKGAFIFYFEFDYKCEVICPLIGKTVNKQSFCMNPRILPRVMAPYKRYLELDDSKSFCSSSPMCIQDPFELCHNLTKSVKKFTVHQFQKFCSLSAAKF</sequence>
<dbReference type="SUPFAM" id="SSF81301">
    <property type="entry name" value="Nucleotidyltransferase"/>
    <property type="match status" value="1"/>
</dbReference>
<reference evidence="3" key="1">
    <citation type="journal article" date="2023" name="bioRxiv">
        <title>Scaffold-level genome assemblies of two parasitoid biocontrol wasps reveal the parthenogenesis mechanism and an associated novel virus.</title>
        <authorList>
            <person name="Inwood S."/>
            <person name="Skelly J."/>
            <person name="Guhlin J."/>
            <person name="Harrop T."/>
            <person name="Goldson S."/>
            <person name="Dearden P."/>
        </authorList>
    </citation>
    <scope>NUCLEOTIDE SEQUENCE</scope>
    <source>
        <strain evidence="3">Irish</strain>
        <tissue evidence="3">Whole body</tissue>
    </source>
</reference>
<dbReference type="EMBL" id="JAQQBS010001424">
    <property type="protein sequence ID" value="KAK0158421.1"/>
    <property type="molecule type" value="Genomic_DNA"/>
</dbReference>
<organism evidence="3 4">
    <name type="scientific">Microctonus aethiopoides</name>
    <dbReference type="NCBI Taxonomy" id="144406"/>
    <lineage>
        <taxon>Eukaryota</taxon>
        <taxon>Metazoa</taxon>
        <taxon>Ecdysozoa</taxon>
        <taxon>Arthropoda</taxon>
        <taxon>Hexapoda</taxon>
        <taxon>Insecta</taxon>
        <taxon>Pterygota</taxon>
        <taxon>Neoptera</taxon>
        <taxon>Endopterygota</taxon>
        <taxon>Hymenoptera</taxon>
        <taxon>Apocrita</taxon>
        <taxon>Ichneumonoidea</taxon>
        <taxon>Braconidae</taxon>
        <taxon>Euphorinae</taxon>
        <taxon>Microctonus</taxon>
    </lineage>
</organism>
<feature type="domain" description="C2H2-type" evidence="2">
    <location>
        <begin position="118"/>
        <end position="140"/>
    </location>
</feature>
<feature type="compositionally biased region" description="Basic residues" evidence="1">
    <location>
        <begin position="227"/>
        <end position="240"/>
    </location>
</feature>
<dbReference type="GO" id="GO:0050265">
    <property type="term" value="F:RNA uridylyltransferase activity"/>
    <property type="evidence" value="ECO:0007669"/>
    <property type="project" value="TreeGrafter"/>
</dbReference>